<name>A0AA39XUS0_9PEZI</name>
<dbReference type="PANTHER" id="PTHR42085:SF2">
    <property type="entry name" value="F-BOX DOMAIN-CONTAINING PROTEIN"/>
    <property type="match status" value="1"/>
</dbReference>
<protein>
    <submittedName>
        <fullName evidence="1">Uncharacterized protein</fullName>
    </submittedName>
</protein>
<dbReference type="EMBL" id="JAULSV010000006">
    <property type="protein sequence ID" value="KAK0640618.1"/>
    <property type="molecule type" value="Genomic_DNA"/>
</dbReference>
<gene>
    <name evidence="1" type="ORF">B0T16DRAFT_495502</name>
</gene>
<organism evidence="1 2">
    <name type="scientific">Cercophora newfieldiana</name>
    <dbReference type="NCBI Taxonomy" id="92897"/>
    <lineage>
        <taxon>Eukaryota</taxon>
        <taxon>Fungi</taxon>
        <taxon>Dikarya</taxon>
        <taxon>Ascomycota</taxon>
        <taxon>Pezizomycotina</taxon>
        <taxon>Sordariomycetes</taxon>
        <taxon>Sordariomycetidae</taxon>
        <taxon>Sordariales</taxon>
        <taxon>Lasiosphaeriaceae</taxon>
        <taxon>Cercophora</taxon>
    </lineage>
</organism>
<dbReference type="InterPro" id="IPR038883">
    <property type="entry name" value="AN11006-like"/>
</dbReference>
<proteinExistence type="predicted"/>
<sequence>MKNALQRVCGRLRLRIKTTEKNRKRKKQFPFLQLPGELRNQIYRCLYTRPCLEKDEAKDFVIPHGWSQGVPMPKFRRLKPLMRSCRQIHSEIMSFLYDHKYKLDGTKDWHVKFLLEGPGRYLRDVHIEFPAVDASTLTAYRCLDLRVLEALAKIASPGRLEHLYLDFGPARIYHIPGKIPDPYTVQYSWVDLPQNLTTNWWTNAKMEFDFSKGVQVEQDPNDETAKWGVWEKLFPAVRHQAAFHQRGDELLELLRGLQLNPRQIKIAGWVDGKGTILTASTTGVTVKVWP</sequence>
<dbReference type="AlphaFoldDB" id="A0AA39XUS0"/>
<accession>A0AA39XUS0</accession>
<evidence type="ECO:0000313" key="1">
    <source>
        <dbReference type="EMBL" id="KAK0640618.1"/>
    </source>
</evidence>
<comment type="caution">
    <text evidence="1">The sequence shown here is derived from an EMBL/GenBank/DDBJ whole genome shotgun (WGS) entry which is preliminary data.</text>
</comment>
<evidence type="ECO:0000313" key="2">
    <source>
        <dbReference type="Proteomes" id="UP001174936"/>
    </source>
</evidence>
<dbReference type="Proteomes" id="UP001174936">
    <property type="component" value="Unassembled WGS sequence"/>
</dbReference>
<dbReference type="PANTHER" id="PTHR42085">
    <property type="entry name" value="F-BOX DOMAIN-CONTAINING PROTEIN"/>
    <property type="match status" value="1"/>
</dbReference>
<reference evidence="1" key="1">
    <citation type="submission" date="2023-06" db="EMBL/GenBank/DDBJ databases">
        <title>Genome-scale phylogeny and comparative genomics of the fungal order Sordariales.</title>
        <authorList>
            <consortium name="Lawrence Berkeley National Laboratory"/>
            <person name="Hensen N."/>
            <person name="Bonometti L."/>
            <person name="Westerberg I."/>
            <person name="Brannstrom I.O."/>
            <person name="Guillou S."/>
            <person name="Cros-Aarteil S."/>
            <person name="Calhoun S."/>
            <person name="Haridas S."/>
            <person name="Kuo A."/>
            <person name="Mondo S."/>
            <person name="Pangilinan J."/>
            <person name="Riley R."/>
            <person name="Labutti K."/>
            <person name="Andreopoulos B."/>
            <person name="Lipzen A."/>
            <person name="Chen C."/>
            <person name="Yanf M."/>
            <person name="Daum C."/>
            <person name="Ng V."/>
            <person name="Clum A."/>
            <person name="Steindorff A."/>
            <person name="Ohm R."/>
            <person name="Martin F."/>
            <person name="Silar P."/>
            <person name="Natvig D."/>
            <person name="Lalanne C."/>
            <person name="Gautier V."/>
            <person name="Ament-Velasquez S.L."/>
            <person name="Kruys A."/>
            <person name="Hutchinson M.I."/>
            <person name="Powell A.J."/>
            <person name="Barry K."/>
            <person name="Miller A.N."/>
            <person name="Grigoriev I.V."/>
            <person name="Debuchy R."/>
            <person name="Gladieux P."/>
            <person name="Thoren M.H."/>
            <person name="Johannesson H."/>
        </authorList>
    </citation>
    <scope>NUCLEOTIDE SEQUENCE</scope>
    <source>
        <strain evidence="1">SMH2532-1</strain>
    </source>
</reference>
<keyword evidence="2" id="KW-1185">Reference proteome</keyword>